<organism evidence="1">
    <name type="scientific">viral metagenome</name>
    <dbReference type="NCBI Taxonomy" id="1070528"/>
    <lineage>
        <taxon>unclassified sequences</taxon>
        <taxon>metagenomes</taxon>
        <taxon>organismal metagenomes</taxon>
    </lineage>
</organism>
<evidence type="ECO:0000313" key="1">
    <source>
        <dbReference type="EMBL" id="QHT94044.1"/>
    </source>
</evidence>
<accession>A0A6C0ILH7</accession>
<name>A0A6C0ILH7_9ZZZZ</name>
<sequence length="29" mass="3522">MDTLKYLIDCDIFSNTNYSKTFNNEKKKF</sequence>
<dbReference type="EMBL" id="MN740213">
    <property type="protein sequence ID" value="QHT94044.1"/>
    <property type="molecule type" value="Genomic_DNA"/>
</dbReference>
<dbReference type="AlphaFoldDB" id="A0A6C0ILH7"/>
<protein>
    <submittedName>
        <fullName evidence="1">Uncharacterized protein</fullName>
    </submittedName>
</protein>
<proteinExistence type="predicted"/>
<reference evidence="1" key="1">
    <citation type="journal article" date="2020" name="Nature">
        <title>Giant virus diversity and host interactions through global metagenomics.</title>
        <authorList>
            <person name="Schulz F."/>
            <person name="Roux S."/>
            <person name="Paez-Espino D."/>
            <person name="Jungbluth S."/>
            <person name="Walsh D.A."/>
            <person name="Denef V.J."/>
            <person name="McMahon K.D."/>
            <person name="Konstantinidis K.T."/>
            <person name="Eloe-Fadrosh E.A."/>
            <person name="Kyrpides N.C."/>
            <person name="Woyke T."/>
        </authorList>
    </citation>
    <scope>NUCLEOTIDE SEQUENCE</scope>
    <source>
        <strain evidence="1">GVMAG-M-3300024258-14</strain>
    </source>
</reference>